<gene>
    <name evidence="1" type="ORF">MNKW57_12930</name>
</gene>
<reference evidence="1 2" key="1">
    <citation type="submission" date="2023-04" db="EMBL/GenBank/DDBJ databases">
        <title>Marinobulbifer ophiurae gen. nov., sp. Nov., isolate from tissue of brittle star Ophioplocus japonicus.</title>
        <authorList>
            <person name="Kawano K."/>
            <person name="Sawayama S."/>
            <person name="Nakagawa S."/>
        </authorList>
    </citation>
    <scope>NUCLEOTIDE SEQUENCE [LARGE SCALE GENOMIC DNA]</scope>
    <source>
        <strain evidence="1 2">NKW57</strain>
    </source>
</reference>
<evidence type="ECO:0000313" key="2">
    <source>
        <dbReference type="Proteomes" id="UP001224392"/>
    </source>
</evidence>
<dbReference type="Proteomes" id="UP001224392">
    <property type="component" value="Unassembled WGS sequence"/>
</dbReference>
<evidence type="ECO:0008006" key="3">
    <source>
        <dbReference type="Google" id="ProtNLM"/>
    </source>
</evidence>
<sequence>MVVIDRLSHHDRPTPVEPYTASHIPFSDRVAFHFSPTATGKRLSYLIDHFSRLKGEPVDAEFIVKFCIDQIFTDVTNRNYKASLPRIFKFP</sequence>
<accession>A0ABQ6LXZ6</accession>
<evidence type="ECO:0000313" key="1">
    <source>
        <dbReference type="EMBL" id="GMG86972.1"/>
    </source>
</evidence>
<name>A0ABQ6LXZ6_9GAMM</name>
<proteinExistence type="predicted"/>
<keyword evidence="2" id="KW-1185">Reference proteome</keyword>
<protein>
    <recommendedName>
        <fullName evidence="3">Tc1-like transposase DDE domain-containing protein</fullName>
    </recommendedName>
</protein>
<organism evidence="1 2">
    <name type="scientific">Biformimicrobium ophioploci</name>
    <dbReference type="NCBI Taxonomy" id="3036711"/>
    <lineage>
        <taxon>Bacteria</taxon>
        <taxon>Pseudomonadati</taxon>
        <taxon>Pseudomonadota</taxon>
        <taxon>Gammaproteobacteria</taxon>
        <taxon>Cellvibrionales</taxon>
        <taxon>Microbulbiferaceae</taxon>
        <taxon>Biformimicrobium</taxon>
    </lineage>
</organism>
<dbReference type="EMBL" id="BSYJ01000002">
    <property type="protein sequence ID" value="GMG86972.1"/>
    <property type="molecule type" value="Genomic_DNA"/>
</dbReference>
<comment type="caution">
    <text evidence="1">The sequence shown here is derived from an EMBL/GenBank/DDBJ whole genome shotgun (WGS) entry which is preliminary data.</text>
</comment>